<protein>
    <recommendedName>
        <fullName evidence="2">NIPSNAP domain-containing protein</fullName>
    </recommendedName>
</protein>
<proteinExistence type="inferred from homology"/>
<dbReference type="Pfam" id="PF07978">
    <property type="entry name" value="NIPSNAP"/>
    <property type="match status" value="1"/>
</dbReference>
<dbReference type="SUPFAM" id="SSF54909">
    <property type="entry name" value="Dimeric alpha+beta barrel"/>
    <property type="match status" value="1"/>
</dbReference>
<comment type="similarity">
    <text evidence="1">Belongs to the NipSnap family.</text>
</comment>
<evidence type="ECO:0000313" key="4">
    <source>
        <dbReference type="Proteomes" id="UP000052022"/>
    </source>
</evidence>
<evidence type="ECO:0000256" key="1">
    <source>
        <dbReference type="ARBA" id="ARBA00005291"/>
    </source>
</evidence>
<dbReference type="InterPro" id="IPR051557">
    <property type="entry name" value="NipSnap_domain"/>
</dbReference>
<dbReference type="RefSeq" id="WP_058290254.1">
    <property type="nucleotide sequence ID" value="NZ_CYSD01000035.1"/>
</dbReference>
<dbReference type="PANTHER" id="PTHR21017:SF17">
    <property type="entry name" value="PROTEIN NIPSNAP"/>
    <property type="match status" value="1"/>
</dbReference>
<dbReference type="Gene3D" id="3.30.70.100">
    <property type="match status" value="1"/>
</dbReference>
<evidence type="ECO:0000313" key="3">
    <source>
        <dbReference type="EMBL" id="CUH79117.1"/>
    </source>
</evidence>
<accession>A0A0P1GUN9</accession>
<evidence type="ECO:0000259" key="2">
    <source>
        <dbReference type="Pfam" id="PF07978"/>
    </source>
</evidence>
<dbReference type="Proteomes" id="UP000052022">
    <property type="component" value="Unassembled WGS sequence"/>
</dbReference>
<feature type="domain" description="NIPSNAP" evidence="2">
    <location>
        <begin position="4"/>
        <end position="98"/>
    </location>
</feature>
<organism evidence="3 4">
    <name type="scientific">Tritonibacter multivorans</name>
    <dbReference type="NCBI Taxonomy" id="928856"/>
    <lineage>
        <taxon>Bacteria</taxon>
        <taxon>Pseudomonadati</taxon>
        <taxon>Pseudomonadota</taxon>
        <taxon>Alphaproteobacteria</taxon>
        <taxon>Rhodobacterales</taxon>
        <taxon>Paracoccaceae</taxon>
        <taxon>Tritonibacter</taxon>
    </lineage>
</organism>
<sequence>MIVEQRTYTLQIGAIAAYRDLYLAEGYPVQAKILGEPLGYYVTEVGPQNQVVHLWRYESFEDRETRRTALFQDQDWISYIKKAAPLVVAQENRILKPLL</sequence>
<dbReference type="InterPro" id="IPR012577">
    <property type="entry name" value="NIPSNAP"/>
</dbReference>
<dbReference type="OrthoDB" id="4124121at2"/>
<name>A0A0P1GUN9_9RHOB</name>
<reference evidence="3 4" key="1">
    <citation type="submission" date="2015-09" db="EMBL/GenBank/DDBJ databases">
        <authorList>
            <consortium name="Swine Surveillance"/>
        </authorList>
    </citation>
    <scope>NUCLEOTIDE SEQUENCE [LARGE SCALE GENOMIC DNA]</scope>
    <source>
        <strain evidence="3 4">CECT 7557</strain>
    </source>
</reference>
<dbReference type="PANTHER" id="PTHR21017">
    <property type="entry name" value="NIPSNAP-RELATED"/>
    <property type="match status" value="1"/>
</dbReference>
<gene>
    <name evidence="3" type="ORF">TRM7557_02199</name>
</gene>
<dbReference type="AlphaFoldDB" id="A0A0P1GUN9"/>
<dbReference type="InterPro" id="IPR011008">
    <property type="entry name" value="Dimeric_a/b-barrel"/>
</dbReference>
<dbReference type="STRING" id="928856.SAMN04488049_13015"/>
<dbReference type="EMBL" id="CYSD01000035">
    <property type="protein sequence ID" value="CUH79117.1"/>
    <property type="molecule type" value="Genomic_DNA"/>
</dbReference>
<keyword evidence="4" id="KW-1185">Reference proteome</keyword>